<dbReference type="EMBL" id="LQPK01000035">
    <property type="protein sequence ID" value="ORW27950.1"/>
    <property type="molecule type" value="Genomic_DNA"/>
</dbReference>
<dbReference type="AlphaFoldDB" id="A0A1X2AKC9"/>
<feature type="transmembrane region" description="Helical" evidence="1">
    <location>
        <begin position="6"/>
        <end position="30"/>
    </location>
</feature>
<evidence type="ECO:0000313" key="2">
    <source>
        <dbReference type="EMBL" id="ORW27950.1"/>
    </source>
</evidence>
<proteinExistence type="predicted"/>
<protein>
    <recommendedName>
        <fullName evidence="6">DUF3592 domain-containing protein</fullName>
    </recommendedName>
</protein>
<sequence>MDAGLIVSLSLGLLTVGSILGILWFIMSMWSKAGLLHDKMLQGPSFTGSALLGTARVVSLQTTGMSIERSGHPPAYRCQIGLQVDLPGSPPYDATVSQFVGMFSMSALERGARVPVHVDSANPYNVRVDFSQLPGLPASP</sequence>
<evidence type="ECO:0000256" key="1">
    <source>
        <dbReference type="SAM" id="Phobius"/>
    </source>
</evidence>
<dbReference type="OrthoDB" id="4712301at2"/>
<organism evidence="3 4">
    <name type="scientific">Mycobacterium paraense</name>
    <dbReference type="NCBI Taxonomy" id="767916"/>
    <lineage>
        <taxon>Bacteria</taxon>
        <taxon>Bacillati</taxon>
        <taxon>Actinomycetota</taxon>
        <taxon>Actinomycetes</taxon>
        <taxon>Mycobacteriales</taxon>
        <taxon>Mycobacteriaceae</taxon>
        <taxon>Mycobacterium</taxon>
        <taxon>Mycobacterium simiae complex</taxon>
    </lineage>
</organism>
<dbReference type="RefSeq" id="WP_085104379.1">
    <property type="nucleotide sequence ID" value="NZ_LQPK01000035.1"/>
</dbReference>
<evidence type="ECO:0000313" key="4">
    <source>
        <dbReference type="Proteomes" id="UP000193285"/>
    </source>
</evidence>
<evidence type="ECO:0000313" key="3">
    <source>
        <dbReference type="EMBL" id="ORW51815.1"/>
    </source>
</evidence>
<dbReference type="Proteomes" id="UP000193801">
    <property type="component" value="Unassembled WGS sequence"/>
</dbReference>
<evidence type="ECO:0000313" key="5">
    <source>
        <dbReference type="Proteomes" id="UP000193801"/>
    </source>
</evidence>
<keyword evidence="1" id="KW-0472">Membrane</keyword>
<dbReference type="EMBL" id="LQPN01000018">
    <property type="protein sequence ID" value="ORW51815.1"/>
    <property type="molecule type" value="Genomic_DNA"/>
</dbReference>
<keyword evidence="1" id="KW-1133">Transmembrane helix</keyword>
<dbReference type="Proteomes" id="UP000193285">
    <property type="component" value="Unassembled WGS sequence"/>
</dbReference>
<accession>A0A1X2AKC9</accession>
<reference evidence="4 5" key="1">
    <citation type="journal article" date="2015" name="Emerg. Microbes Infect.">
        <title>Characterization of 17 strains belonging to the Mycobacterium simiae complex and description of Mycobacterium paraense sp. nov.</title>
        <authorList>
            <person name="Fusco da Costa A.R."/>
            <person name="Fedrizzi T."/>
            <person name="Lopes M.L."/>
            <person name="Pecorari M."/>
            <person name="Oliveira da Costa W.L."/>
            <person name="Giacobazzi E."/>
            <person name="da Costa Bahia J.R."/>
            <person name="De Sanctis V."/>
            <person name="Batista Lima K.V."/>
            <person name="Bertorelli R."/>
            <person name="Grottola A."/>
            <person name="Fabio A."/>
            <person name="Mariottini A."/>
            <person name="Ferretti P."/>
            <person name="Di Leva F."/>
            <person name="Fregni Serpini G."/>
            <person name="Tagliazucchi S."/>
            <person name="Rumpianesi F."/>
            <person name="Jousson O."/>
            <person name="Segata N."/>
            <person name="Tortoli E."/>
        </authorList>
    </citation>
    <scope>NUCLEOTIDE SEQUENCE [LARGE SCALE GENOMIC DNA]</scope>
    <source>
        <strain evidence="2 5">FI-07156</strain>
        <strain evidence="3 4">IEC33</strain>
    </source>
</reference>
<keyword evidence="1" id="KW-0812">Transmembrane</keyword>
<comment type="caution">
    <text evidence="3">The sequence shown here is derived from an EMBL/GenBank/DDBJ whole genome shotgun (WGS) entry which is preliminary data.</text>
</comment>
<keyword evidence="5" id="KW-1185">Reference proteome</keyword>
<gene>
    <name evidence="3" type="ORF">AWB90_04715</name>
    <name evidence="2" type="ORF">AWB91_26835</name>
</gene>
<name>A0A1X2AKC9_9MYCO</name>
<evidence type="ECO:0008006" key="6">
    <source>
        <dbReference type="Google" id="ProtNLM"/>
    </source>
</evidence>
<reference evidence="3" key="3">
    <citation type="submission" date="2016-01" db="EMBL/GenBank/DDBJ databases">
        <authorList>
            <person name="Oliw E.H."/>
        </authorList>
    </citation>
    <scope>NUCLEOTIDE SEQUENCE</scope>
    <source>
        <strain evidence="3">IEC33</strain>
    </source>
</reference>
<reference evidence="2" key="2">
    <citation type="submission" date="2016-01" db="EMBL/GenBank/DDBJ databases">
        <authorList>
            <person name="Ana R.F.D.C."/>
            <person name="Tarcisio F."/>
            <person name="Maria L.L."/>
            <person name="Monica P."/>
            <person name="Wana L.O.D.C."/>
            <person name="Elisabetta G."/>
            <person name="Jeann R.D.C.B."/>
            <person name="Veronica D.S."/>
            <person name="Karla V.B.L."/>
            <person name="Roberto B."/>
            <person name="Antonella G."/>
            <person name="Anna F."/>
            <person name="Alessandro M."/>
            <person name="Pamela F."/>
            <person name="Francesca D.L."/>
            <person name="Giulia F.S."/>
            <person name="Sara T."/>
            <person name="Fabio R."/>
            <person name="Olivier J."/>
            <person name="Nicola S."/>
            <person name="Enrico T."/>
        </authorList>
    </citation>
    <scope>NUCLEOTIDE SEQUENCE</scope>
    <source>
        <strain evidence="2">FI-07156</strain>
    </source>
</reference>